<dbReference type="AlphaFoldDB" id="A0A7J7LAZ5"/>
<protein>
    <submittedName>
        <fullName evidence="1">Uncharacterized protein</fullName>
    </submittedName>
</protein>
<name>A0A7J7LAZ5_9MAGN</name>
<organism evidence="1 2">
    <name type="scientific">Kingdonia uniflora</name>
    <dbReference type="NCBI Taxonomy" id="39325"/>
    <lineage>
        <taxon>Eukaryota</taxon>
        <taxon>Viridiplantae</taxon>
        <taxon>Streptophyta</taxon>
        <taxon>Embryophyta</taxon>
        <taxon>Tracheophyta</taxon>
        <taxon>Spermatophyta</taxon>
        <taxon>Magnoliopsida</taxon>
        <taxon>Ranunculales</taxon>
        <taxon>Circaeasteraceae</taxon>
        <taxon>Kingdonia</taxon>
    </lineage>
</organism>
<dbReference type="PANTHER" id="PTHR34206:SF1">
    <property type="entry name" value="OS10G0390701 PROTEIN"/>
    <property type="match status" value="1"/>
</dbReference>
<evidence type="ECO:0000313" key="2">
    <source>
        <dbReference type="Proteomes" id="UP000541444"/>
    </source>
</evidence>
<dbReference type="PANTHER" id="PTHR34206">
    <property type="entry name" value="OS06G0193300 PROTEIN"/>
    <property type="match status" value="1"/>
</dbReference>
<evidence type="ECO:0000313" key="1">
    <source>
        <dbReference type="EMBL" id="KAF6139805.1"/>
    </source>
</evidence>
<gene>
    <name evidence="1" type="ORF">GIB67_009652</name>
</gene>
<keyword evidence="2" id="KW-1185">Reference proteome</keyword>
<proteinExistence type="predicted"/>
<dbReference type="OrthoDB" id="581210at2759"/>
<reference evidence="1 2" key="1">
    <citation type="journal article" date="2020" name="IScience">
        <title>Genome Sequencing of the Endangered Kingdonia uniflora (Circaeasteraceae, Ranunculales) Reveals Potential Mechanisms of Evolutionary Specialization.</title>
        <authorList>
            <person name="Sun Y."/>
            <person name="Deng T."/>
            <person name="Zhang A."/>
            <person name="Moore M.J."/>
            <person name="Landis J.B."/>
            <person name="Lin N."/>
            <person name="Zhang H."/>
            <person name="Zhang X."/>
            <person name="Huang J."/>
            <person name="Zhang X."/>
            <person name="Sun H."/>
            <person name="Wang H."/>
        </authorList>
    </citation>
    <scope>NUCLEOTIDE SEQUENCE [LARGE SCALE GENOMIC DNA]</scope>
    <source>
        <strain evidence="1">TB1705</strain>
        <tissue evidence="1">Leaf</tissue>
    </source>
</reference>
<accession>A0A7J7LAZ5</accession>
<dbReference type="Proteomes" id="UP000541444">
    <property type="component" value="Unassembled WGS sequence"/>
</dbReference>
<dbReference type="EMBL" id="JACGCM010002435">
    <property type="protein sequence ID" value="KAF6139805.1"/>
    <property type="molecule type" value="Genomic_DNA"/>
</dbReference>
<comment type="caution">
    <text evidence="1">The sequence shown here is derived from an EMBL/GenBank/DDBJ whole genome shotgun (WGS) entry which is preliminary data.</text>
</comment>
<sequence length="131" mass="14854">MSVTCSYPHIRTQNESTKQTLLPKVSKLPTTKPSAILMRSSREHKVFEDQSRGIVCYKNAAGEMVCEGYDEGPRYHNAPLKSSSNQRNLHLVEILSRSRIQTVEGYGGFNYTQMGVAPLEGFDWNGFIRHF</sequence>